<dbReference type="GO" id="GO:0005737">
    <property type="term" value="C:cytoplasm"/>
    <property type="evidence" value="ECO:0007669"/>
    <property type="project" value="UniProtKB-SubCell"/>
</dbReference>
<dbReference type="GO" id="GO:0005524">
    <property type="term" value="F:ATP binding"/>
    <property type="evidence" value="ECO:0007669"/>
    <property type="project" value="UniProtKB-KW"/>
</dbReference>
<dbReference type="PANTHER" id="PTHR42945">
    <property type="entry name" value="HISTIDINE BIOSYNTHESIS BIFUNCTIONAL PROTEIN"/>
    <property type="match status" value="1"/>
</dbReference>
<evidence type="ECO:0000256" key="7">
    <source>
        <dbReference type="ARBA" id="ARBA00008299"/>
    </source>
</evidence>
<evidence type="ECO:0000256" key="10">
    <source>
        <dbReference type="ARBA" id="ARBA00022741"/>
    </source>
</evidence>
<evidence type="ECO:0000313" key="18">
    <source>
        <dbReference type="Proteomes" id="UP000188184"/>
    </source>
</evidence>
<dbReference type="GO" id="GO:0004635">
    <property type="term" value="F:phosphoribosyl-AMP cyclohydrolase activity"/>
    <property type="evidence" value="ECO:0007669"/>
    <property type="project" value="UniProtKB-UniRule"/>
</dbReference>
<comment type="catalytic activity">
    <reaction evidence="1 15">
        <text>1-(5-phospho-beta-D-ribosyl)-5'-AMP + H2O = 1-(5-phospho-beta-D-ribosyl)-5-[(5-phospho-beta-D-ribosylamino)methylideneamino]imidazole-4-carboxamide</text>
        <dbReference type="Rhea" id="RHEA:20049"/>
        <dbReference type="ChEBI" id="CHEBI:15377"/>
        <dbReference type="ChEBI" id="CHEBI:58435"/>
        <dbReference type="ChEBI" id="CHEBI:59457"/>
        <dbReference type="EC" id="3.5.4.19"/>
    </reaction>
</comment>
<evidence type="ECO:0000256" key="2">
    <source>
        <dbReference type="ARBA" id="ARBA00001460"/>
    </source>
</evidence>
<feature type="region of interest" description="Phosphoribosyl-AMP cyclohydrolase" evidence="15">
    <location>
        <begin position="1"/>
        <end position="103"/>
    </location>
</feature>
<evidence type="ECO:0000259" key="16">
    <source>
        <dbReference type="Pfam" id="PF01502"/>
    </source>
</evidence>
<dbReference type="GO" id="GO:0004636">
    <property type="term" value="F:phosphoribosyl-ATP diphosphatase activity"/>
    <property type="evidence" value="ECO:0007669"/>
    <property type="project" value="UniProtKB-UniRule"/>
</dbReference>
<dbReference type="InterPro" id="IPR023019">
    <property type="entry name" value="His_synth_HisIE"/>
</dbReference>
<dbReference type="InterPro" id="IPR021130">
    <property type="entry name" value="PRib-ATP_PPHydrolase-like"/>
</dbReference>
<evidence type="ECO:0000256" key="15">
    <source>
        <dbReference type="HAMAP-Rule" id="MF_01019"/>
    </source>
</evidence>
<dbReference type="FunFam" id="3.10.20.810:FF:000001">
    <property type="entry name" value="Histidine biosynthesis bifunctional protein HisIE"/>
    <property type="match status" value="1"/>
</dbReference>
<protein>
    <recommendedName>
        <fullName evidence="15">Histidine biosynthesis bifunctional protein HisIE</fullName>
    </recommendedName>
    <domain>
        <recommendedName>
            <fullName evidence="15">Phosphoribosyl-AMP cyclohydrolase</fullName>
            <shortName evidence="15">PRA-CH</shortName>
            <ecNumber evidence="15">3.5.4.19</ecNumber>
        </recommendedName>
    </domain>
    <domain>
        <recommendedName>
            <fullName evidence="15">Phosphoribosyl-ATP pyrophosphatase</fullName>
            <shortName evidence="15">PRA-PH</shortName>
            <ecNumber evidence="15">3.6.1.31</ecNumber>
        </recommendedName>
    </domain>
</protein>
<accession>A0A1Q2L261</accession>
<evidence type="ECO:0000256" key="8">
    <source>
        <dbReference type="ARBA" id="ARBA00022490"/>
    </source>
</evidence>
<reference evidence="17 18" key="1">
    <citation type="submission" date="2017-02" db="EMBL/GenBank/DDBJ databases">
        <title>The complete genomic sequence of a novel cold adapted crude oil-degrading bacterium Planococcus qaidamina Y42.</title>
        <authorList>
            <person name="Yang R."/>
        </authorList>
    </citation>
    <scope>NUCLEOTIDE SEQUENCE [LARGE SCALE GENOMIC DNA]</scope>
    <source>
        <strain evidence="17 18">Y42</strain>
    </source>
</reference>
<dbReference type="Gene3D" id="3.10.20.810">
    <property type="entry name" value="Phosphoribosyl-AMP cyclohydrolase"/>
    <property type="match status" value="1"/>
</dbReference>
<dbReference type="InterPro" id="IPR008179">
    <property type="entry name" value="HisE"/>
</dbReference>
<evidence type="ECO:0000256" key="11">
    <source>
        <dbReference type="ARBA" id="ARBA00022801"/>
    </source>
</evidence>
<comment type="pathway">
    <text evidence="4 15">Amino-acid biosynthesis; L-histidine biosynthesis; L-histidine from 5-phospho-alpha-D-ribose 1-diphosphate: step 3/9.</text>
</comment>
<comment type="pathway">
    <text evidence="5 15">Amino-acid biosynthesis; L-histidine biosynthesis; L-histidine from 5-phospho-alpha-D-ribose 1-diphosphate: step 2/9.</text>
</comment>
<feature type="region of interest" description="Phosphoribosyl-ATP pyrophosphohydrolase" evidence="15">
    <location>
        <begin position="104"/>
        <end position="207"/>
    </location>
</feature>
<evidence type="ECO:0000256" key="3">
    <source>
        <dbReference type="ARBA" id="ARBA00004496"/>
    </source>
</evidence>
<dbReference type="EC" id="3.5.4.19" evidence="15"/>
<evidence type="ECO:0000256" key="4">
    <source>
        <dbReference type="ARBA" id="ARBA00005169"/>
    </source>
</evidence>
<comment type="similarity">
    <text evidence="6 15">In the C-terminal section; belongs to the PRA-PH family.</text>
</comment>
<keyword evidence="11 15" id="KW-0378">Hydrolase</keyword>
<evidence type="ECO:0000313" key="17">
    <source>
        <dbReference type="EMBL" id="AQQ54503.1"/>
    </source>
</evidence>
<evidence type="ECO:0000256" key="5">
    <source>
        <dbReference type="ARBA" id="ARBA00005204"/>
    </source>
</evidence>
<keyword evidence="12 15" id="KW-0067">ATP-binding</keyword>
<evidence type="ECO:0000256" key="13">
    <source>
        <dbReference type="ARBA" id="ARBA00023102"/>
    </source>
</evidence>
<dbReference type="OrthoDB" id="9795769at2"/>
<sequence>MKPDFSKGLLPVVLQHWTKRTVLMLGYMNEEAFEKTQQDGVVWFFSRSKDRLWKKGESSGNVQHVKSMALDCDDDTLLVQVEPAGPTCHLGTESCFGEVTPEPLQGLETTVANRAKAEDESSYTRYLLKAGIDKIIKKFGEESFEVAIAAKNRDRGEVVNETADLLYHLTVLLHEQGVSLREVEDVLHARHAVKNNFKGERKDIDKW</sequence>
<keyword evidence="18" id="KW-1185">Reference proteome</keyword>
<evidence type="ECO:0000256" key="6">
    <source>
        <dbReference type="ARBA" id="ARBA00007731"/>
    </source>
</evidence>
<gene>
    <name evidence="15" type="primary">hisI</name>
    <name evidence="15" type="synonym">hisIE</name>
    <name evidence="17" type="ORF">B0X71_16275</name>
</gene>
<keyword evidence="10 15" id="KW-0547">Nucleotide-binding</keyword>
<feature type="domain" description="Phosphoribosyl-AMP cyclohydrolase" evidence="16">
    <location>
        <begin position="24"/>
        <end position="96"/>
    </location>
</feature>
<dbReference type="NCBIfam" id="TIGR03188">
    <property type="entry name" value="histidine_hisI"/>
    <property type="match status" value="1"/>
</dbReference>
<dbReference type="KEGG" id="pmar:B0X71_16275"/>
<keyword evidence="8 15" id="KW-0963">Cytoplasm</keyword>
<dbReference type="SUPFAM" id="SSF141734">
    <property type="entry name" value="HisI-like"/>
    <property type="match status" value="1"/>
</dbReference>
<dbReference type="Pfam" id="PF01502">
    <property type="entry name" value="PRA-CH"/>
    <property type="match status" value="1"/>
</dbReference>
<dbReference type="UniPathway" id="UPA00031">
    <property type="reaction ID" value="UER00007"/>
</dbReference>
<dbReference type="HAMAP" id="MF_01020">
    <property type="entry name" value="HisE"/>
    <property type="match status" value="1"/>
</dbReference>
<comment type="similarity">
    <text evidence="7 15">In the N-terminal section; belongs to the PRA-CH family.</text>
</comment>
<dbReference type="GO" id="GO:0000105">
    <property type="term" value="P:L-histidine biosynthetic process"/>
    <property type="evidence" value="ECO:0007669"/>
    <property type="project" value="UniProtKB-UniRule"/>
</dbReference>
<dbReference type="NCBIfam" id="NF000768">
    <property type="entry name" value="PRK00051.1"/>
    <property type="match status" value="1"/>
</dbReference>
<dbReference type="RefSeq" id="WP_077590397.1">
    <property type="nucleotide sequence ID" value="NZ_CP019640.1"/>
</dbReference>
<evidence type="ECO:0000256" key="12">
    <source>
        <dbReference type="ARBA" id="ARBA00022840"/>
    </source>
</evidence>
<dbReference type="Proteomes" id="UP000188184">
    <property type="component" value="Chromosome"/>
</dbReference>
<keyword evidence="13 15" id="KW-0368">Histidine biosynthesis</keyword>
<dbReference type="HAMAP" id="MF_01019">
    <property type="entry name" value="HisIE"/>
    <property type="match status" value="1"/>
</dbReference>
<organism evidence="17 18">
    <name type="scientific">Planococcus lenghuensis</name>
    <dbReference type="NCBI Taxonomy" id="2213202"/>
    <lineage>
        <taxon>Bacteria</taxon>
        <taxon>Bacillati</taxon>
        <taxon>Bacillota</taxon>
        <taxon>Bacilli</taxon>
        <taxon>Bacillales</taxon>
        <taxon>Caryophanaceae</taxon>
        <taxon>Planococcus</taxon>
    </lineage>
</organism>
<evidence type="ECO:0000256" key="14">
    <source>
        <dbReference type="ARBA" id="ARBA00023268"/>
    </source>
</evidence>
<dbReference type="Gene3D" id="1.10.287.1080">
    <property type="entry name" value="MazG-like"/>
    <property type="match status" value="1"/>
</dbReference>
<evidence type="ECO:0000256" key="9">
    <source>
        <dbReference type="ARBA" id="ARBA00022605"/>
    </source>
</evidence>
<name>A0A1Q2L261_9BACL</name>
<dbReference type="InterPro" id="IPR002496">
    <property type="entry name" value="PRib_AMP_CycHydrolase_dom"/>
</dbReference>
<keyword evidence="9 15" id="KW-0028">Amino-acid biosynthesis</keyword>
<dbReference type="SUPFAM" id="SSF101386">
    <property type="entry name" value="all-alpha NTP pyrophosphatases"/>
    <property type="match status" value="1"/>
</dbReference>
<dbReference type="Pfam" id="PF01503">
    <property type="entry name" value="PRA-PH"/>
    <property type="match status" value="1"/>
</dbReference>
<comment type="subcellular location">
    <subcellularLocation>
        <location evidence="3 15">Cytoplasm</location>
    </subcellularLocation>
</comment>
<dbReference type="CDD" id="cd11534">
    <property type="entry name" value="NTP-PPase_HisIE_like"/>
    <property type="match status" value="1"/>
</dbReference>
<dbReference type="AlphaFoldDB" id="A0A1Q2L261"/>
<proteinExistence type="inferred from homology"/>
<dbReference type="EMBL" id="CP019640">
    <property type="protein sequence ID" value="AQQ54503.1"/>
    <property type="molecule type" value="Genomic_DNA"/>
</dbReference>
<dbReference type="PANTHER" id="PTHR42945:SF9">
    <property type="entry name" value="HISTIDINE BIOSYNTHESIS BIFUNCTIONAL PROTEIN HISIE"/>
    <property type="match status" value="1"/>
</dbReference>
<dbReference type="NCBIfam" id="NF002747">
    <property type="entry name" value="PRK02759.1"/>
    <property type="match status" value="1"/>
</dbReference>
<comment type="catalytic activity">
    <reaction evidence="2 15">
        <text>1-(5-phospho-beta-D-ribosyl)-ATP + H2O = 1-(5-phospho-beta-D-ribosyl)-5'-AMP + diphosphate + H(+)</text>
        <dbReference type="Rhea" id="RHEA:22828"/>
        <dbReference type="ChEBI" id="CHEBI:15377"/>
        <dbReference type="ChEBI" id="CHEBI:15378"/>
        <dbReference type="ChEBI" id="CHEBI:33019"/>
        <dbReference type="ChEBI" id="CHEBI:59457"/>
        <dbReference type="ChEBI" id="CHEBI:73183"/>
        <dbReference type="EC" id="3.6.1.31"/>
    </reaction>
</comment>
<keyword evidence="14 15" id="KW-0511">Multifunctional enzyme</keyword>
<dbReference type="EC" id="3.6.1.31" evidence="15"/>
<evidence type="ECO:0000256" key="1">
    <source>
        <dbReference type="ARBA" id="ARBA00000024"/>
    </source>
</evidence>
<dbReference type="InterPro" id="IPR038019">
    <property type="entry name" value="PRib_AMP_CycHydrolase_sf"/>
</dbReference>